<feature type="transmembrane region" description="Helical" evidence="8">
    <location>
        <begin position="167"/>
        <end position="189"/>
    </location>
</feature>
<evidence type="ECO:0000259" key="9">
    <source>
        <dbReference type="PROSITE" id="PS50850"/>
    </source>
</evidence>
<feature type="transmembrane region" description="Helical" evidence="8">
    <location>
        <begin position="374"/>
        <end position="396"/>
    </location>
</feature>
<evidence type="ECO:0000313" key="10">
    <source>
        <dbReference type="EMBL" id="OBZ67354.1"/>
    </source>
</evidence>
<dbReference type="InterPro" id="IPR051788">
    <property type="entry name" value="MFS_Transporter"/>
</dbReference>
<dbReference type="SUPFAM" id="SSF103473">
    <property type="entry name" value="MFS general substrate transporter"/>
    <property type="match status" value="1"/>
</dbReference>
<dbReference type="OMA" id="KVTWICA"/>
<dbReference type="GO" id="GO:0022857">
    <property type="term" value="F:transmembrane transporter activity"/>
    <property type="evidence" value="ECO:0007669"/>
    <property type="project" value="InterPro"/>
</dbReference>
<feature type="transmembrane region" description="Helical" evidence="8">
    <location>
        <begin position="195"/>
        <end position="215"/>
    </location>
</feature>
<dbReference type="PROSITE" id="PS50850">
    <property type="entry name" value="MFS"/>
    <property type="match status" value="1"/>
</dbReference>
<feature type="compositionally biased region" description="Polar residues" evidence="7">
    <location>
        <begin position="1"/>
        <end position="17"/>
    </location>
</feature>
<comment type="caution">
    <text evidence="10">The sequence shown here is derived from an EMBL/GenBank/DDBJ whole genome shotgun (WGS) entry which is preliminary data.</text>
</comment>
<dbReference type="InterPro" id="IPR036259">
    <property type="entry name" value="MFS_trans_sf"/>
</dbReference>
<feature type="transmembrane region" description="Helical" evidence="8">
    <location>
        <begin position="289"/>
        <end position="308"/>
    </location>
</feature>
<keyword evidence="5 8" id="KW-1133">Transmembrane helix</keyword>
<dbReference type="Pfam" id="PF07690">
    <property type="entry name" value="MFS_1"/>
    <property type="match status" value="1"/>
</dbReference>
<evidence type="ECO:0000256" key="8">
    <source>
        <dbReference type="SAM" id="Phobius"/>
    </source>
</evidence>
<keyword evidence="3" id="KW-0813">Transport</keyword>
<evidence type="ECO:0000256" key="2">
    <source>
        <dbReference type="ARBA" id="ARBA00008335"/>
    </source>
</evidence>
<name>A0A1C7LX11_GRIFR</name>
<dbReference type="InterPro" id="IPR020846">
    <property type="entry name" value="MFS_dom"/>
</dbReference>
<dbReference type="PANTHER" id="PTHR23514">
    <property type="entry name" value="BYPASS OF STOP CODON PROTEIN 6"/>
    <property type="match status" value="1"/>
</dbReference>
<feature type="transmembrane region" description="Helical" evidence="8">
    <location>
        <begin position="344"/>
        <end position="362"/>
    </location>
</feature>
<feature type="transmembrane region" description="Helical" evidence="8">
    <location>
        <begin position="104"/>
        <end position="123"/>
    </location>
</feature>
<evidence type="ECO:0000256" key="7">
    <source>
        <dbReference type="SAM" id="MobiDB-lite"/>
    </source>
</evidence>
<dbReference type="OrthoDB" id="413079at2759"/>
<reference evidence="10 11" key="1">
    <citation type="submission" date="2016-03" db="EMBL/GenBank/DDBJ databases">
        <title>Whole genome sequencing of Grifola frondosa 9006-11.</title>
        <authorList>
            <person name="Min B."/>
            <person name="Park H."/>
            <person name="Kim J.-G."/>
            <person name="Cho H."/>
            <person name="Oh Y.-L."/>
            <person name="Kong W.-S."/>
            <person name="Choi I.-G."/>
        </authorList>
    </citation>
    <scope>NUCLEOTIDE SEQUENCE [LARGE SCALE GENOMIC DNA]</scope>
    <source>
        <strain evidence="10 11">9006-11</strain>
    </source>
</reference>
<gene>
    <name evidence="10" type="primary">BSC6_1</name>
    <name evidence="10" type="ORF">A0H81_12677</name>
</gene>
<feature type="transmembrane region" description="Helical" evidence="8">
    <location>
        <begin position="129"/>
        <end position="146"/>
    </location>
</feature>
<proteinExistence type="inferred from homology"/>
<organism evidence="10 11">
    <name type="scientific">Grifola frondosa</name>
    <name type="common">Maitake</name>
    <name type="synonym">Polyporus frondosus</name>
    <dbReference type="NCBI Taxonomy" id="5627"/>
    <lineage>
        <taxon>Eukaryota</taxon>
        <taxon>Fungi</taxon>
        <taxon>Dikarya</taxon>
        <taxon>Basidiomycota</taxon>
        <taxon>Agaricomycotina</taxon>
        <taxon>Agaricomycetes</taxon>
        <taxon>Polyporales</taxon>
        <taxon>Grifolaceae</taxon>
        <taxon>Grifola</taxon>
    </lineage>
</organism>
<comment type="similarity">
    <text evidence="2">Belongs to the major facilitator superfamily.</text>
</comment>
<evidence type="ECO:0000256" key="1">
    <source>
        <dbReference type="ARBA" id="ARBA00004127"/>
    </source>
</evidence>
<dbReference type="Proteomes" id="UP000092993">
    <property type="component" value="Unassembled WGS sequence"/>
</dbReference>
<comment type="subcellular location">
    <subcellularLocation>
        <location evidence="1">Endomembrane system</location>
        <topology evidence="1">Multi-pass membrane protein</topology>
    </subcellularLocation>
</comment>
<evidence type="ECO:0000256" key="3">
    <source>
        <dbReference type="ARBA" id="ARBA00022448"/>
    </source>
</evidence>
<keyword evidence="4 8" id="KW-0812">Transmembrane</keyword>
<feature type="transmembrane region" description="Helical" evidence="8">
    <location>
        <begin position="254"/>
        <end position="277"/>
    </location>
</feature>
<dbReference type="GO" id="GO:0016020">
    <property type="term" value="C:membrane"/>
    <property type="evidence" value="ECO:0007669"/>
    <property type="project" value="TreeGrafter"/>
</dbReference>
<protein>
    <submittedName>
        <fullName evidence="10">Bypass of stop codon protein 6</fullName>
    </submittedName>
</protein>
<feature type="transmembrane region" description="Helical" evidence="8">
    <location>
        <begin position="78"/>
        <end position="97"/>
    </location>
</feature>
<dbReference type="EMBL" id="LUGG01000024">
    <property type="protein sequence ID" value="OBZ67354.1"/>
    <property type="molecule type" value="Genomic_DNA"/>
</dbReference>
<sequence>MASTSVGVGSRCTSDPATCTKEGSKPVELVERGPTADEAAPSGAVFVSTPKSRHKAHLQMFALCWTLYLDGWNDGTTVVSLIFVCNCIGFLIAALINVALTDRLGFGTVMVIGASAQVIGYVLEAPAPPFPVFVLGYAINGFGIALQDASANGFVASLKDNQATKMGIMHAVYGMGALSSPLVATQFATLPRWSFAYLTSLGVALLNLTLLIVVFRFKTQDECLAEIGQAPSTERTEVTNEKGNKYKQIFRLRAVHILACFAFFYAGMEVTIGGWIVTYVIDLRGGGPSSGYISSGFYGGLTLGRVGLLWVNKTIGERRVIFLYAFLVIGLVLVIWLVPSLIGGAVAISFVGMLIGPFFPLAMNQSSRILPPRLLTGSISWISGMAMAGSALMPFLTGALASREGIKSLPPLAFTLVQDGLTSDTFAVVT</sequence>
<evidence type="ECO:0000256" key="5">
    <source>
        <dbReference type="ARBA" id="ARBA00022989"/>
    </source>
</evidence>
<feature type="region of interest" description="Disordered" evidence="7">
    <location>
        <begin position="1"/>
        <end position="25"/>
    </location>
</feature>
<dbReference type="AlphaFoldDB" id="A0A1C7LX11"/>
<evidence type="ECO:0000256" key="4">
    <source>
        <dbReference type="ARBA" id="ARBA00022692"/>
    </source>
</evidence>
<evidence type="ECO:0000313" key="11">
    <source>
        <dbReference type="Proteomes" id="UP000092993"/>
    </source>
</evidence>
<dbReference type="GO" id="GO:0012505">
    <property type="term" value="C:endomembrane system"/>
    <property type="evidence" value="ECO:0007669"/>
    <property type="project" value="UniProtKB-SubCell"/>
</dbReference>
<dbReference type="Gene3D" id="1.20.1250.20">
    <property type="entry name" value="MFS general substrate transporter like domains"/>
    <property type="match status" value="1"/>
</dbReference>
<evidence type="ECO:0000256" key="6">
    <source>
        <dbReference type="ARBA" id="ARBA00023136"/>
    </source>
</evidence>
<feature type="transmembrane region" description="Helical" evidence="8">
    <location>
        <begin position="320"/>
        <end position="338"/>
    </location>
</feature>
<keyword evidence="6 8" id="KW-0472">Membrane</keyword>
<keyword evidence="11" id="KW-1185">Reference proteome</keyword>
<dbReference type="PANTHER" id="PTHR23514:SF3">
    <property type="entry name" value="BYPASS OF STOP CODON PROTEIN 6"/>
    <property type="match status" value="1"/>
</dbReference>
<dbReference type="InterPro" id="IPR011701">
    <property type="entry name" value="MFS"/>
</dbReference>
<accession>A0A1C7LX11</accession>
<feature type="domain" description="Major facilitator superfamily (MFS) profile" evidence="9">
    <location>
        <begin position="1"/>
        <end position="430"/>
    </location>
</feature>
<dbReference type="FunFam" id="1.20.1250.20:FF:000286">
    <property type="entry name" value="MFS efflux transporter"/>
    <property type="match status" value="1"/>
</dbReference>
<dbReference type="STRING" id="5627.A0A1C7LX11"/>